<dbReference type="EC" id="1.7.1.7" evidence="1"/>
<keyword evidence="5" id="KW-0630">Potassium</keyword>
<dbReference type="AlphaFoldDB" id="A0A0F9LHD7"/>
<evidence type="ECO:0000313" key="11">
    <source>
        <dbReference type="EMBL" id="KKM86566.1"/>
    </source>
</evidence>
<evidence type="ECO:0000256" key="1">
    <source>
        <dbReference type="ARBA" id="ARBA00012678"/>
    </source>
</evidence>
<dbReference type="GO" id="GO:0009117">
    <property type="term" value="P:nucleotide metabolic process"/>
    <property type="evidence" value="ECO:0007669"/>
    <property type="project" value="InterPro"/>
</dbReference>
<proteinExistence type="inferred from homology"/>
<dbReference type="SMART" id="SM01240">
    <property type="entry name" value="IMPDH"/>
    <property type="match status" value="1"/>
</dbReference>
<name>A0A0F9LHD7_9ZZZZ</name>
<protein>
    <recommendedName>
        <fullName evidence="2">GMP reductase</fullName>
        <ecNumber evidence="1">1.7.1.7</ecNumber>
    </recommendedName>
    <alternativeName>
        <fullName evidence="7">Guanosine 5'-monophosphate oxidoreductase</fullName>
    </alternativeName>
</protein>
<dbReference type="EMBL" id="LAZR01007234">
    <property type="protein sequence ID" value="KKM86566.1"/>
    <property type="molecule type" value="Genomic_DNA"/>
</dbReference>
<dbReference type="InterPro" id="IPR013785">
    <property type="entry name" value="Aldolase_TIM"/>
</dbReference>
<comment type="catalytic activity">
    <reaction evidence="9">
        <text>IMP + NH4(+) + NADP(+) = GMP + NADPH + 2 H(+)</text>
        <dbReference type="Rhea" id="RHEA:17185"/>
        <dbReference type="ChEBI" id="CHEBI:15378"/>
        <dbReference type="ChEBI" id="CHEBI:28938"/>
        <dbReference type="ChEBI" id="CHEBI:57783"/>
        <dbReference type="ChEBI" id="CHEBI:58053"/>
        <dbReference type="ChEBI" id="CHEBI:58115"/>
        <dbReference type="ChEBI" id="CHEBI:58349"/>
        <dbReference type="EC" id="1.7.1.7"/>
    </reaction>
</comment>
<dbReference type="InterPro" id="IPR050139">
    <property type="entry name" value="GMP_reductase"/>
</dbReference>
<keyword evidence="6" id="KW-0560">Oxidoreductase</keyword>
<evidence type="ECO:0000256" key="7">
    <source>
        <dbReference type="ARBA" id="ARBA00030699"/>
    </source>
</evidence>
<evidence type="ECO:0000259" key="10">
    <source>
        <dbReference type="Pfam" id="PF00478"/>
    </source>
</evidence>
<dbReference type="InterPro" id="IPR005993">
    <property type="entry name" value="GMPR"/>
</dbReference>
<dbReference type="HAMAP" id="MF_00596">
    <property type="entry name" value="GMP_reduct_type1"/>
    <property type="match status" value="1"/>
</dbReference>
<dbReference type="PROSITE" id="PS00487">
    <property type="entry name" value="IMP_DH_GMP_RED"/>
    <property type="match status" value="1"/>
</dbReference>
<dbReference type="InterPro" id="IPR001093">
    <property type="entry name" value="IMP_DH_GMPRt"/>
</dbReference>
<evidence type="ECO:0000256" key="2">
    <source>
        <dbReference type="ARBA" id="ARBA00015800"/>
    </source>
</evidence>
<evidence type="ECO:0000256" key="8">
    <source>
        <dbReference type="ARBA" id="ARBA00037691"/>
    </source>
</evidence>
<dbReference type="CDD" id="cd00381">
    <property type="entry name" value="IMPDH"/>
    <property type="match status" value="1"/>
</dbReference>
<evidence type="ECO:0000256" key="5">
    <source>
        <dbReference type="ARBA" id="ARBA00022958"/>
    </source>
</evidence>
<dbReference type="GO" id="GO:0046872">
    <property type="term" value="F:metal ion binding"/>
    <property type="evidence" value="ECO:0007669"/>
    <property type="project" value="UniProtKB-KW"/>
</dbReference>
<feature type="domain" description="IMP dehydrogenase/GMP reductase" evidence="10">
    <location>
        <begin position="135"/>
        <end position="334"/>
    </location>
</feature>
<dbReference type="GO" id="GO:1902560">
    <property type="term" value="C:GMP reductase complex"/>
    <property type="evidence" value="ECO:0007669"/>
    <property type="project" value="InterPro"/>
</dbReference>
<evidence type="ECO:0000256" key="9">
    <source>
        <dbReference type="ARBA" id="ARBA00048616"/>
    </source>
</evidence>
<dbReference type="Gene3D" id="3.20.20.70">
    <property type="entry name" value="Aldolase class I"/>
    <property type="match status" value="1"/>
</dbReference>
<evidence type="ECO:0000256" key="6">
    <source>
        <dbReference type="ARBA" id="ARBA00023002"/>
    </source>
</evidence>
<dbReference type="NCBIfam" id="NF003470">
    <property type="entry name" value="PRK05096.1"/>
    <property type="match status" value="1"/>
</dbReference>
<dbReference type="Pfam" id="PF00478">
    <property type="entry name" value="IMPDH"/>
    <property type="match status" value="1"/>
</dbReference>
<dbReference type="PANTHER" id="PTHR43170">
    <property type="entry name" value="GMP REDUCTASE"/>
    <property type="match status" value="1"/>
</dbReference>
<evidence type="ECO:0000256" key="4">
    <source>
        <dbReference type="ARBA" id="ARBA00022857"/>
    </source>
</evidence>
<keyword evidence="4" id="KW-0521">NADP</keyword>
<accession>A0A0F9LHD7</accession>
<evidence type="ECO:0000256" key="3">
    <source>
        <dbReference type="ARBA" id="ARBA00022723"/>
    </source>
</evidence>
<sequence length="344" mass="37856">MRIENDVKLDYNNVLLRPKRSRLLSRSEVTLTRKFKFPHSPEEWEGVPIVVSNMHSIGTFPVARLLGVEYQMLTCIHKHYTLEQWIQACEGGLDWNHAIPSMGIGKPDWKKIESIYSDGFAPIIRNEIRTFFKWLCLDVANGYSQPFAENVERARNEYPESIIIAGNVATAEMTEALILHGADIVKVGIGPGSACTTRKVTGVGYPQLSAVIECADAAHGLDGHIMADGGCNDPGDVAKAFCAGADFVMLGGMLAGHDETGSEFYGMSSNKAQEKYGGELKDYRASEGREVTVERKGPLKDTIREILGGLRSACTYIGATELKHAPKCATFVRTEQQYNTVYGT</sequence>
<dbReference type="GO" id="GO:0003920">
    <property type="term" value="F:GMP reductase activity"/>
    <property type="evidence" value="ECO:0007669"/>
    <property type="project" value="UniProtKB-EC"/>
</dbReference>
<dbReference type="InterPro" id="IPR015875">
    <property type="entry name" value="IMP_DH/GMP_Rdtase_CS"/>
</dbReference>
<dbReference type="PANTHER" id="PTHR43170:SF5">
    <property type="entry name" value="GMP REDUCTASE"/>
    <property type="match status" value="1"/>
</dbReference>
<organism evidence="11">
    <name type="scientific">marine sediment metagenome</name>
    <dbReference type="NCBI Taxonomy" id="412755"/>
    <lineage>
        <taxon>unclassified sequences</taxon>
        <taxon>metagenomes</taxon>
        <taxon>ecological metagenomes</taxon>
    </lineage>
</organism>
<reference evidence="11" key="1">
    <citation type="journal article" date="2015" name="Nature">
        <title>Complex archaea that bridge the gap between prokaryotes and eukaryotes.</title>
        <authorList>
            <person name="Spang A."/>
            <person name="Saw J.H."/>
            <person name="Jorgensen S.L."/>
            <person name="Zaremba-Niedzwiedzka K."/>
            <person name="Martijn J."/>
            <person name="Lind A.E."/>
            <person name="van Eijk R."/>
            <person name="Schleper C."/>
            <person name="Guy L."/>
            <person name="Ettema T.J."/>
        </authorList>
    </citation>
    <scope>NUCLEOTIDE SEQUENCE</scope>
</reference>
<dbReference type="PIRSF" id="PIRSF000235">
    <property type="entry name" value="GMP_reductase"/>
    <property type="match status" value="1"/>
</dbReference>
<comment type="function">
    <text evidence="8">Catalyzes the irreversible NADPH-dependent deamination of GMP to IMP. It functions in the conversion of nucleobase, nucleoside and nucleotide derivatives of G to A nucleotides, and in maintaining the intracellular balance of A and G nucleotides.</text>
</comment>
<gene>
    <name evidence="11" type="ORF">LCGC14_1277680</name>
</gene>
<dbReference type="SUPFAM" id="SSF51412">
    <property type="entry name" value="Inosine monophosphate dehydrogenase (IMPDH)"/>
    <property type="match status" value="1"/>
</dbReference>
<comment type="caution">
    <text evidence="11">The sequence shown here is derived from an EMBL/GenBank/DDBJ whole genome shotgun (WGS) entry which is preliminary data.</text>
</comment>
<keyword evidence="3" id="KW-0479">Metal-binding</keyword>